<evidence type="ECO:0000313" key="16">
    <source>
        <dbReference type="EMBL" id="SAI83847.1"/>
    </source>
</evidence>
<reference evidence="6" key="5">
    <citation type="submission" date="2018-10" db="EMBL/GenBank/DDBJ databases">
        <authorList>
            <person name="McCarthy S."/>
            <person name="Gradnigo J."/>
            <person name="Johnson T."/>
            <person name="Payne S."/>
            <person name="Lipzen A."/>
            <person name="Schackwitz W."/>
            <person name="Martin J."/>
            <person name="Moriyama E."/>
            <person name="Blum P."/>
        </authorList>
    </citation>
    <scope>NUCLEOTIDE SEQUENCE</scope>
    <source>
        <strain evidence="5">SARC-B</strain>
        <strain evidence="6">SARC-C</strain>
        <strain evidence="7">SULA</strain>
    </source>
</reference>
<reference evidence="15 28" key="6">
    <citation type="journal article" date="2020" name="Nat. Commun.">
        <title>The structures of two archaeal type IV pili illuminate evolutionary relationships.</title>
        <authorList>
            <person name="Wang F."/>
            <person name="Baquero D.P."/>
            <person name="Su Z."/>
            <person name="Beltran L.C."/>
            <person name="Prangishvili D."/>
            <person name="Krupovic M."/>
            <person name="Egelman E.H."/>
        </authorList>
    </citation>
    <scope>NUCLEOTIDE SEQUENCE [LARGE SCALE GENOMIC DNA]</scope>
    <source>
        <strain evidence="15 28">POZ149</strain>
    </source>
</reference>
<dbReference type="Pfam" id="PF01487">
    <property type="entry name" value="DHquinase_I"/>
    <property type="match status" value="1"/>
</dbReference>
<evidence type="ECO:0000313" key="11">
    <source>
        <dbReference type="EMBL" id="AZF75955.1"/>
    </source>
</evidence>
<evidence type="ECO:0000313" key="7">
    <source>
        <dbReference type="EMBL" id="AKA79012.1"/>
    </source>
</evidence>
<evidence type="ECO:0000256" key="1">
    <source>
        <dbReference type="ARBA" id="ARBA00001864"/>
    </source>
</evidence>
<feature type="active site" description="Schiff-base intermediate with substrate" evidence="4">
    <location>
        <position position="140"/>
    </location>
</feature>
<dbReference type="Proteomes" id="UP000273443">
    <property type="component" value="Chromosome"/>
</dbReference>
<dbReference type="Proteomes" id="UP000282269">
    <property type="component" value="Chromosome"/>
</dbReference>
<evidence type="ECO:0000313" key="13">
    <source>
        <dbReference type="EMBL" id="AZF81169.1"/>
    </source>
</evidence>
<evidence type="ECO:0000313" key="25">
    <source>
        <dbReference type="Proteomes" id="UP000275843"/>
    </source>
</evidence>
<keyword evidence="4" id="KW-0028">Amino-acid biosynthesis</keyword>
<dbReference type="Proteomes" id="UP000278715">
    <property type="component" value="Chromosome"/>
</dbReference>
<dbReference type="UniPathway" id="UPA00053">
    <property type="reaction ID" value="UER00086"/>
</dbReference>
<dbReference type="PATRIC" id="fig|2287.6.peg.1377"/>
<comment type="caution">
    <text evidence="4">Lacks conserved residue(s) required for the propagation of feature annotation.</text>
</comment>
<dbReference type="KEGG" id="ssof:SULC_1327"/>
<evidence type="ECO:0000313" key="23">
    <source>
        <dbReference type="Proteomes" id="UP000273194"/>
    </source>
</evidence>
<evidence type="ECO:0000313" key="8">
    <source>
        <dbReference type="EMBL" id="AZF68091.1"/>
    </source>
</evidence>
<dbReference type="EMBL" id="CP033238">
    <property type="protein sequence ID" value="AZF75955.1"/>
    <property type="molecule type" value="Genomic_DNA"/>
</dbReference>
<evidence type="ECO:0000313" key="22">
    <source>
        <dbReference type="Proteomes" id="UP000269431"/>
    </source>
</evidence>
<comment type="catalytic activity">
    <reaction evidence="1 4">
        <text>3-dehydroquinate = 3-dehydroshikimate + H2O</text>
        <dbReference type="Rhea" id="RHEA:21096"/>
        <dbReference type="ChEBI" id="CHEBI:15377"/>
        <dbReference type="ChEBI" id="CHEBI:16630"/>
        <dbReference type="ChEBI" id="CHEBI:32364"/>
        <dbReference type="EC" id="4.2.1.10"/>
    </reaction>
</comment>
<evidence type="ECO:0000313" key="12">
    <source>
        <dbReference type="EMBL" id="AZF78565.1"/>
    </source>
</evidence>
<dbReference type="EMBL" id="CP033235">
    <property type="protein sequence ID" value="AZF68091.1"/>
    <property type="molecule type" value="Genomic_DNA"/>
</dbReference>
<evidence type="ECO:0000256" key="3">
    <source>
        <dbReference type="ARBA" id="ARBA00023270"/>
    </source>
</evidence>
<sequence>MRPLIVASLPIKKIEDLKLIENFLDADLIELRLDYLREREVSLISDYYEFLDKYKKKLIVTLRDKGEGGINQLADELKIKILNELYERQYLYDIEVSFLQKYDIPYDNRIVSVHYFNYLPTLEKIKEIVSKFSEKAFSVKIAVPSLKGYKEVLLPLLEYENVTVIPMSNNSLERIAVGLLGSKLVYSYAIEPLAQGQLYYKKVIQIFNYINDITTSSLVT</sequence>
<evidence type="ECO:0000313" key="17">
    <source>
        <dbReference type="Proteomes" id="UP000033057"/>
    </source>
</evidence>
<keyword evidence="2 4" id="KW-0456">Lyase</keyword>
<organism evidence="6 17">
    <name type="scientific">Saccharolobus solfataricus</name>
    <name type="common">Sulfolobus solfataricus</name>
    <dbReference type="NCBI Taxonomy" id="2287"/>
    <lineage>
        <taxon>Archaea</taxon>
        <taxon>Thermoproteota</taxon>
        <taxon>Thermoprotei</taxon>
        <taxon>Sulfolobales</taxon>
        <taxon>Sulfolobaceae</taxon>
        <taxon>Saccharolobus</taxon>
    </lineage>
</organism>
<dbReference type="Proteomes" id="UP000267993">
    <property type="component" value="Chromosome"/>
</dbReference>
<dbReference type="EMBL" id="CP033236">
    <property type="protein sequence ID" value="AZF70711.1"/>
    <property type="molecule type" value="Genomic_DNA"/>
</dbReference>
<dbReference type="Gene3D" id="3.20.20.70">
    <property type="entry name" value="Aldolase class I"/>
    <property type="match status" value="1"/>
</dbReference>
<accession>A0A0E3K8T4</accession>
<dbReference type="HAMAP" id="MF_00214">
    <property type="entry name" value="AroD"/>
    <property type="match status" value="1"/>
</dbReference>
<evidence type="ECO:0000313" key="20">
    <source>
        <dbReference type="Proteomes" id="UP000076770"/>
    </source>
</evidence>
<dbReference type="EMBL" id="CP050869">
    <property type="protein sequence ID" value="QPG50609.1"/>
    <property type="molecule type" value="Genomic_DNA"/>
</dbReference>
<dbReference type="EMBL" id="CP033237">
    <property type="protein sequence ID" value="AZF73331.1"/>
    <property type="molecule type" value="Genomic_DNA"/>
</dbReference>
<dbReference type="NCBIfam" id="NF010091">
    <property type="entry name" value="PRK13576.1"/>
    <property type="match status" value="1"/>
</dbReference>
<dbReference type="GO" id="GO:0046279">
    <property type="term" value="P:3,4-dihydroxybenzoate biosynthetic process"/>
    <property type="evidence" value="ECO:0007669"/>
    <property type="project" value="TreeGrafter"/>
</dbReference>
<dbReference type="GeneID" id="44129283"/>
<dbReference type="InterPro" id="IPR050146">
    <property type="entry name" value="Type-I_3-dehydroquinase"/>
</dbReference>
<evidence type="ECO:0000313" key="5">
    <source>
        <dbReference type="EMBL" id="AKA73622.1"/>
    </source>
</evidence>
<keyword evidence="4" id="KW-0057">Aromatic amino acid biosynthesis</keyword>
<dbReference type="SMR" id="A0A0E3K8T4"/>
<dbReference type="Proteomes" id="UP000269431">
    <property type="component" value="Chromosome"/>
</dbReference>
<dbReference type="GO" id="GO:0009073">
    <property type="term" value="P:aromatic amino acid family biosynthetic process"/>
    <property type="evidence" value="ECO:0007669"/>
    <property type="project" value="UniProtKB-KW"/>
</dbReference>
<dbReference type="Proteomes" id="UP000033106">
    <property type="component" value="Chromosome"/>
</dbReference>
<dbReference type="OrthoDB" id="34329at2157"/>
<dbReference type="EMBL" id="CP033240">
    <property type="protein sequence ID" value="AZF81169.1"/>
    <property type="molecule type" value="Genomic_DNA"/>
</dbReference>
<evidence type="ECO:0000313" key="9">
    <source>
        <dbReference type="EMBL" id="AZF70711.1"/>
    </source>
</evidence>
<dbReference type="EMBL" id="CP011055">
    <property type="protein sequence ID" value="AKA73622.1"/>
    <property type="molecule type" value="Genomic_DNA"/>
</dbReference>
<dbReference type="EC" id="4.2.1.10" evidence="4"/>
<evidence type="ECO:0000313" key="15">
    <source>
        <dbReference type="EMBL" id="QPG50609.1"/>
    </source>
</evidence>
<dbReference type="Proteomes" id="UP000275843">
    <property type="component" value="Chromosome"/>
</dbReference>
<reference evidence="17 18" key="1">
    <citation type="journal article" date="2015" name="Genome Announc.">
        <title>Complete Genome Sequence of Sulfolobus solfataricus Strain 98/2 and Evolved Derivatives.</title>
        <authorList>
            <person name="McCarthy S."/>
            <person name="Gradnigo J."/>
            <person name="Johnson T."/>
            <person name="Payne S."/>
            <person name="Lipzen A."/>
            <person name="Martin J."/>
            <person name="Schackwitz W."/>
            <person name="Moriyama E."/>
            <person name="Blum P."/>
        </authorList>
    </citation>
    <scope>NUCLEOTIDE SEQUENCE [LARGE SCALE GENOMIC DNA]</scope>
    <source>
        <strain evidence="17">98/2 SULC</strain>
        <strain evidence="5">SARC-B</strain>
        <strain evidence="6">SARC-C</strain>
        <strain evidence="7 19">SULA</strain>
        <strain evidence="18">SULB</strain>
    </source>
</reference>
<dbReference type="GeneID" id="1455457"/>
<dbReference type="Proteomes" id="UP000033057">
    <property type="component" value="Chromosome"/>
</dbReference>
<dbReference type="EMBL" id="LT549890">
    <property type="protein sequence ID" value="SAI83847.1"/>
    <property type="molecule type" value="Genomic_DNA"/>
</dbReference>
<dbReference type="CDD" id="cd00502">
    <property type="entry name" value="DHQase_I"/>
    <property type="match status" value="1"/>
</dbReference>
<dbReference type="RefSeq" id="WP_009990602.1">
    <property type="nucleotide sequence ID" value="NZ_CP011055.2"/>
</dbReference>
<evidence type="ECO:0000313" key="24">
    <source>
        <dbReference type="Proteomes" id="UP000273443"/>
    </source>
</evidence>
<dbReference type="EMBL" id="CP033241">
    <property type="protein sequence ID" value="AZF83808.1"/>
    <property type="molecule type" value="Genomic_DNA"/>
</dbReference>
<dbReference type="AlphaFoldDB" id="A0A0E3K8T4"/>
<evidence type="ECO:0000313" key="26">
    <source>
        <dbReference type="Proteomes" id="UP000278715"/>
    </source>
</evidence>
<comment type="function">
    <text evidence="4">Involved in the third step of the chorismate pathway, which leads to the biosynthesis of aromatic amino acids. Catalyzes the cis-dehydration of 3-dehydroquinate (DHQ) and introduces the first double bond of the aromatic ring to yield 3-dehydroshikimate.</text>
</comment>
<name>A0A0E3K8T4_SACSO</name>
<reference evidence="16" key="3">
    <citation type="submission" date="2016-04" db="EMBL/GenBank/DDBJ databases">
        <authorList>
            <person name="Evans L.H."/>
            <person name="Alamgir A."/>
            <person name="Owens N."/>
            <person name="Weber N.D."/>
            <person name="Virtaneva K."/>
            <person name="Barbian K."/>
            <person name="Babar A."/>
            <person name="Rosenke K."/>
        </authorList>
    </citation>
    <scope>NUCLEOTIDE SEQUENCE</scope>
    <source>
        <strain evidence="16">P1</strain>
    </source>
</reference>
<feature type="binding site" evidence="4">
    <location>
        <begin position="30"/>
        <end position="32"/>
    </location>
    <ligand>
        <name>3-dehydroquinate</name>
        <dbReference type="ChEBI" id="CHEBI:32364"/>
    </ligand>
</feature>
<dbReference type="PANTHER" id="PTHR43699">
    <property type="entry name" value="3-DEHYDROQUINATE DEHYDRATASE"/>
    <property type="match status" value="1"/>
</dbReference>
<dbReference type="PANTHER" id="PTHR43699:SF1">
    <property type="entry name" value="3-DEHYDROQUINATE DEHYDRATASE"/>
    <property type="match status" value="1"/>
</dbReference>
<keyword evidence="3 4" id="KW-0704">Schiff base</keyword>
<feature type="binding site" evidence="4">
    <location>
        <position position="8"/>
    </location>
    <ligand>
        <name>3-dehydroquinate</name>
        <dbReference type="ChEBI" id="CHEBI:32364"/>
    </ligand>
</feature>
<dbReference type="KEGG" id="ssoa:SULA_1328"/>
<reference evidence="20" key="2">
    <citation type="submission" date="2016-04" db="EMBL/GenBank/DDBJ databases">
        <authorList>
            <person name="Shah S.A."/>
            <person name="Garrett R.A."/>
        </authorList>
    </citation>
    <scope>NUCLEOTIDE SEQUENCE [LARGE SCALE GENOMIC DNA]</scope>
    <source>
        <strain evidence="20">ATCC 35091 / DSM 1616 / JCM 8930 / NBRC 15331 / P1</strain>
    </source>
</reference>
<proteinExistence type="inferred from homology"/>
<evidence type="ECO:0000313" key="6">
    <source>
        <dbReference type="EMBL" id="AKA76320.1"/>
    </source>
</evidence>
<dbReference type="KEGG" id="ssol:SULB_1329"/>
<comment type="similarity">
    <text evidence="4">Belongs to the type-I 3-dehydroquinase family.</text>
</comment>
<dbReference type="OMA" id="APGQMHY"/>
<evidence type="ECO:0000313" key="19">
    <source>
        <dbReference type="Proteomes" id="UP000033106"/>
    </source>
</evidence>
<dbReference type="GO" id="GO:0003855">
    <property type="term" value="F:3-dehydroquinate dehydratase activity"/>
    <property type="evidence" value="ECO:0007669"/>
    <property type="project" value="UniProtKB-UniRule"/>
</dbReference>
<evidence type="ECO:0000313" key="21">
    <source>
        <dbReference type="Proteomes" id="UP000267993"/>
    </source>
</evidence>
<comment type="pathway">
    <text evidence="4">Metabolic intermediate biosynthesis; chorismate biosynthesis; chorismate from D-erythrose 4-phosphate and phosphoenolpyruvate: step 3/7.</text>
</comment>
<evidence type="ECO:0000256" key="4">
    <source>
        <dbReference type="HAMAP-Rule" id="MF_00214"/>
    </source>
</evidence>
<reference evidence="21 22" key="4">
    <citation type="journal article" date="2018" name="Proc. Natl. Acad. Sci. U.S.A.">
        <title>Nonmutational mechanism of inheritance in the Archaeon Sulfolobus solfataricus.</title>
        <authorList>
            <person name="Payne S."/>
            <person name="McCarthy S."/>
            <person name="Johnson T."/>
            <person name="North E."/>
            <person name="Blum P."/>
        </authorList>
    </citation>
    <scope>NUCLEOTIDE SEQUENCE [LARGE SCALE GENOMIC DNA]</scope>
    <source>
        <strain evidence="9 21">SARC-H</strain>
        <strain evidence="10 25">SARC-I</strain>
        <strain evidence="12 26">SARC-N</strain>
        <strain evidence="13 27">SARC-O</strain>
        <strain evidence="14 22">SUL120</strain>
        <strain evidence="8 23">SULG</strain>
        <strain evidence="11 24">SULM</strain>
    </source>
</reference>
<feature type="binding site" evidence="4">
    <location>
        <position position="63"/>
    </location>
    <ligand>
        <name>3-dehydroquinate</name>
        <dbReference type="ChEBI" id="CHEBI:32364"/>
    </ligand>
</feature>
<evidence type="ECO:0000313" key="18">
    <source>
        <dbReference type="Proteomes" id="UP000033085"/>
    </source>
</evidence>
<evidence type="ECO:0000313" key="10">
    <source>
        <dbReference type="EMBL" id="AZF73331.1"/>
    </source>
</evidence>
<evidence type="ECO:0000313" key="14">
    <source>
        <dbReference type="EMBL" id="AZF83808.1"/>
    </source>
</evidence>
<dbReference type="Proteomes" id="UP000076770">
    <property type="component" value="Chromosome i"/>
</dbReference>
<dbReference type="Proteomes" id="UP000033085">
    <property type="component" value="Chromosome"/>
</dbReference>
<dbReference type="EMBL" id="CP033239">
    <property type="protein sequence ID" value="AZF78565.1"/>
    <property type="molecule type" value="Genomic_DNA"/>
</dbReference>
<feature type="binding site" evidence="4">
    <location>
        <position position="197"/>
    </location>
    <ligand>
        <name>3-dehydroquinate</name>
        <dbReference type="ChEBI" id="CHEBI:32364"/>
    </ligand>
</feature>
<evidence type="ECO:0000256" key="2">
    <source>
        <dbReference type="ARBA" id="ARBA00023239"/>
    </source>
</evidence>
<dbReference type="GO" id="GO:0008652">
    <property type="term" value="P:amino acid biosynthetic process"/>
    <property type="evidence" value="ECO:0007669"/>
    <property type="project" value="UniProtKB-KW"/>
</dbReference>
<dbReference type="InterPro" id="IPR001381">
    <property type="entry name" value="DHquinase_I"/>
</dbReference>
<dbReference type="Proteomes" id="UP000273194">
    <property type="component" value="Chromosome"/>
</dbReference>
<dbReference type="Proteomes" id="UP000594632">
    <property type="component" value="Chromosome"/>
</dbReference>
<evidence type="ECO:0000313" key="27">
    <source>
        <dbReference type="Proteomes" id="UP000282269"/>
    </source>
</evidence>
<protein>
    <recommendedName>
        <fullName evidence="4">3-dehydroquinate dehydratase</fullName>
        <shortName evidence="4">3-dehydroquinase</shortName>
        <ecNumber evidence="4">4.2.1.10</ecNumber>
    </recommendedName>
    <alternativeName>
        <fullName evidence="4">Type I DHQase</fullName>
    </alternativeName>
    <alternativeName>
        <fullName evidence="4">Type I dehydroquinase</fullName>
        <shortName evidence="4">DHQ1</shortName>
    </alternativeName>
</protein>
<feature type="binding site" evidence="4">
    <location>
        <position position="174"/>
    </location>
    <ligand>
        <name>3-dehydroquinate</name>
        <dbReference type="ChEBI" id="CHEBI:32364"/>
    </ligand>
</feature>
<dbReference type="GO" id="GO:0009423">
    <property type="term" value="P:chorismate biosynthetic process"/>
    <property type="evidence" value="ECO:0007669"/>
    <property type="project" value="UniProtKB-UniRule"/>
</dbReference>
<dbReference type="InterPro" id="IPR013785">
    <property type="entry name" value="Aldolase_TIM"/>
</dbReference>
<evidence type="ECO:0000313" key="28">
    <source>
        <dbReference type="Proteomes" id="UP000594632"/>
    </source>
</evidence>
<gene>
    <name evidence="4" type="primary">aroD</name>
    <name evidence="15" type="ORF">HFC64_13060</name>
    <name evidence="16" type="ORF">SSOP1_0293</name>
    <name evidence="7" type="ORF">SULA_1328</name>
    <name evidence="5" type="ORF">SULB_1329</name>
    <name evidence="6" type="ORF">SULC_1327</name>
    <name evidence="8" type="ORF">SULG_06590</name>
    <name evidence="9" type="ORF">SULH_06590</name>
    <name evidence="10" type="ORF">SULI_06590</name>
    <name evidence="11" type="ORF">SULM_06590</name>
    <name evidence="12" type="ORF">SULN_06590</name>
    <name evidence="13" type="ORF">SULO_06600</name>
    <name evidence="14" type="ORF">SULZ_06835</name>
</gene>
<dbReference type="SUPFAM" id="SSF51569">
    <property type="entry name" value="Aldolase"/>
    <property type="match status" value="1"/>
</dbReference>
<feature type="active site" description="Proton donor/acceptor" evidence="4">
    <location>
        <position position="114"/>
    </location>
</feature>
<dbReference type="EMBL" id="CP011057">
    <property type="protein sequence ID" value="AKA79012.1"/>
    <property type="molecule type" value="Genomic_DNA"/>
</dbReference>
<comment type="subunit">
    <text evidence="4">Homodimer.</text>
</comment>
<dbReference type="EMBL" id="CP011056">
    <property type="protein sequence ID" value="AKA76320.1"/>
    <property type="molecule type" value="Genomic_DNA"/>
</dbReference>